<dbReference type="KEGG" id="aqt:FN924_13605"/>
<name>A0A516KIB9_9BACI</name>
<gene>
    <name evidence="1" type="ORF">FN924_13605</name>
</gene>
<dbReference type="OrthoDB" id="2618795at2"/>
<dbReference type="Proteomes" id="UP000315215">
    <property type="component" value="Chromosome"/>
</dbReference>
<reference evidence="1 2" key="1">
    <citation type="submission" date="2019-07" db="EMBL/GenBank/DDBJ databases">
        <authorList>
            <person name="Li J."/>
        </authorList>
    </citation>
    <scope>NUCLEOTIDE SEQUENCE [LARGE SCALE GENOMIC DNA]</scope>
    <source>
        <strain evidence="1 2">TKL69</strain>
    </source>
</reference>
<protein>
    <submittedName>
        <fullName evidence="1">Uncharacterized protein</fullName>
    </submittedName>
</protein>
<proteinExistence type="predicted"/>
<accession>A0A516KIB9</accession>
<organism evidence="1 2">
    <name type="scientific">Radiobacillus deserti</name>
    <dbReference type="NCBI Taxonomy" id="2594883"/>
    <lineage>
        <taxon>Bacteria</taxon>
        <taxon>Bacillati</taxon>
        <taxon>Bacillota</taxon>
        <taxon>Bacilli</taxon>
        <taxon>Bacillales</taxon>
        <taxon>Bacillaceae</taxon>
        <taxon>Radiobacillus</taxon>
    </lineage>
</organism>
<evidence type="ECO:0000313" key="2">
    <source>
        <dbReference type="Proteomes" id="UP000315215"/>
    </source>
</evidence>
<dbReference type="AlphaFoldDB" id="A0A516KIB9"/>
<evidence type="ECO:0000313" key="1">
    <source>
        <dbReference type="EMBL" id="QDP41134.1"/>
    </source>
</evidence>
<sequence length="67" mass="7942">MQIMHEREEHFTYELIYTRQNIVNQDDGIVIFNEHNNQGEQIFIAYLEKNNNHGTGNRHLVQNGISD</sequence>
<keyword evidence="2" id="KW-1185">Reference proteome</keyword>
<dbReference type="EMBL" id="CP041666">
    <property type="protein sequence ID" value="QDP41134.1"/>
    <property type="molecule type" value="Genomic_DNA"/>
</dbReference>